<accession>A0AAW8R3U2</accession>
<dbReference type="Gene3D" id="2.40.50.140">
    <property type="entry name" value="Nucleic acid-binding proteins"/>
    <property type="match status" value="1"/>
</dbReference>
<evidence type="ECO:0000313" key="4">
    <source>
        <dbReference type="Proteomes" id="UP001249020"/>
    </source>
</evidence>
<proteinExistence type="predicted"/>
<dbReference type="EMBL" id="JAVRIE010000006">
    <property type="protein sequence ID" value="MDT0583862.1"/>
    <property type="molecule type" value="Genomic_DNA"/>
</dbReference>
<keyword evidence="1" id="KW-0812">Transmembrane</keyword>
<feature type="transmembrane region" description="Helical" evidence="1">
    <location>
        <begin position="102"/>
        <end position="124"/>
    </location>
</feature>
<dbReference type="PROSITE" id="PS50126">
    <property type="entry name" value="S1"/>
    <property type="match status" value="1"/>
</dbReference>
<protein>
    <recommendedName>
        <fullName evidence="2">S1 motif domain-containing protein</fullName>
    </recommendedName>
</protein>
<reference evidence="3 4" key="1">
    <citation type="submission" date="2023-09" db="EMBL/GenBank/DDBJ databases">
        <authorList>
            <person name="Rey-Velasco X."/>
        </authorList>
    </citation>
    <scope>NUCLEOTIDE SEQUENCE [LARGE SCALE GENOMIC DNA]</scope>
    <source>
        <strain evidence="3 4">W409</strain>
    </source>
</reference>
<evidence type="ECO:0000256" key="1">
    <source>
        <dbReference type="SAM" id="Phobius"/>
    </source>
</evidence>
<sequence>MSSDGLFVTGNLFKARITRIEPMLAAAFVDFGAERYGYLPFSAIQDYDERLHKEGTIITVRITAPETGKKGAAVEALKDAPNDAIVHELYSPQQKNILKTSINYLLTLCMVGIILYFISGGTFAQEKQDDIRSILIEELDAPIRAEQTLFMIHLQVEAQYG</sequence>
<keyword evidence="1" id="KW-1133">Transmembrane helix</keyword>
<keyword evidence="1" id="KW-0472">Membrane</keyword>
<dbReference type="AlphaFoldDB" id="A0AAW8R3U2"/>
<evidence type="ECO:0000259" key="2">
    <source>
        <dbReference type="PROSITE" id="PS50126"/>
    </source>
</evidence>
<dbReference type="RefSeq" id="WP_311362621.1">
    <property type="nucleotide sequence ID" value="NZ_JAVRIE010000006.1"/>
</dbReference>
<name>A0AAW8R3U2_9ALTE</name>
<dbReference type="InterPro" id="IPR012340">
    <property type="entry name" value="NA-bd_OB-fold"/>
</dbReference>
<evidence type="ECO:0000313" key="3">
    <source>
        <dbReference type="EMBL" id="MDT0583862.1"/>
    </source>
</evidence>
<organism evidence="3 4">
    <name type="scientific">Brumicola blandensis</name>
    <dbReference type="NCBI Taxonomy" id="3075611"/>
    <lineage>
        <taxon>Bacteria</taxon>
        <taxon>Pseudomonadati</taxon>
        <taxon>Pseudomonadota</taxon>
        <taxon>Gammaproteobacteria</taxon>
        <taxon>Alteromonadales</taxon>
        <taxon>Alteromonadaceae</taxon>
        <taxon>Brumicola</taxon>
    </lineage>
</organism>
<dbReference type="GO" id="GO:0003676">
    <property type="term" value="F:nucleic acid binding"/>
    <property type="evidence" value="ECO:0007669"/>
    <property type="project" value="InterPro"/>
</dbReference>
<feature type="domain" description="S1 motif" evidence="2">
    <location>
        <begin position="10"/>
        <end position="78"/>
    </location>
</feature>
<keyword evidence="4" id="KW-1185">Reference proteome</keyword>
<dbReference type="SUPFAM" id="SSF50249">
    <property type="entry name" value="Nucleic acid-binding proteins"/>
    <property type="match status" value="1"/>
</dbReference>
<comment type="caution">
    <text evidence="3">The sequence shown here is derived from an EMBL/GenBank/DDBJ whole genome shotgun (WGS) entry which is preliminary data.</text>
</comment>
<dbReference type="Proteomes" id="UP001249020">
    <property type="component" value="Unassembled WGS sequence"/>
</dbReference>
<gene>
    <name evidence="3" type="ORF">RM544_15025</name>
</gene>
<dbReference type="InterPro" id="IPR003029">
    <property type="entry name" value="S1_domain"/>
</dbReference>